<feature type="transmembrane region" description="Helical" evidence="1">
    <location>
        <begin position="27"/>
        <end position="45"/>
    </location>
</feature>
<keyword evidence="1" id="KW-0812">Transmembrane</keyword>
<evidence type="ECO:0000313" key="2">
    <source>
        <dbReference type="EMBL" id="ERI73731.1"/>
    </source>
</evidence>
<keyword evidence="1" id="KW-1133">Transmembrane helix</keyword>
<evidence type="ECO:0000256" key="1">
    <source>
        <dbReference type="SAM" id="Phobius"/>
    </source>
</evidence>
<evidence type="ECO:0000313" key="3">
    <source>
        <dbReference type="Proteomes" id="UP000016491"/>
    </source>
</evidence>
<comment type="caution">
    <text evidence="2">The sequence shown here is derived from an EMBL/GenBank/DDBJ whole genome shotgun (WGS) entry which is preliminary data.</text>
</comment>
<proteinExistence type="predicted"/>
<dbReference type="Proteomes" id="UP000016491">
    <property type="component" value="Unassembled WGS sequence"/>
</dbReference>
<evidence type="ECO:0008006" key="4">
    <source>
        <dbReference type="Google" id="ProtNLM"/>
    </source>
</evidence>
<protein>
    <recommendedName>
        <fullName evidence="4">Oligopeptide transport permease C-like N-terminal domain-containing protein</fullName>
    </recommendedName>
</protein>
<organism evidence="2 3">
    <name type="scientific">[Clostridium] symbiosum ATCC 14940</name>
    <dbReference type="NCBI Taxonomy" id="411472"/>
    <lineage>
        <taxon>Bacteria</taxon>
        <taxon>Bacillati</taxon>
        <taxon>Bacillota</taxon>
        <taxon>Clostridia</taxon>
        <taxon>Lachnospirales</taxon>
        <taxon>Lachnospiraceae</taxon>
        <taxon>Otoolea</taxon>
    </lineage>
</organism>
<sequence>MKETEGQKAWNEYWRQENPKIHKKHNIMPIFIIIAIIISIISLFMTGKLKLPSDGNLDIETGRS</sequence>
<name>A0ABC9TR29_CLOSY</name>
<gene>
    <name evidence="2" type="ORF">CLOSYM_04640</name>
</gene>
<reference evidence="2 3" key="1">
    <citation type="submission" date="2013-07" db="EMBL/GenBank/DDBJ databases">
        <authorList>
            <person name="Weinstock G."/>
            <person name="Sodergren E."/>
            <person name="Wylie T."/>
            <person name="Fulton L."/>
            <person name="Fulton R."/>
            <person name="Fronick C."/>
            <person name="O'Laughlin M."/>
            <person name="Godfrey J."/>
            <person name="Miner T."/>
            <person name="Herter B."/>
            <person name="Appelbaum E."/>
            <person name="Cordes M."/>
            <person name="Lek S."/>
            <person name="Wollam A."/>
            <person name="Pepin K.H."/>
            <person name="Palsikar V.B."/>
            <person name="Mitreva M."/>
            <person name="Wilson R.K."/>
        </authorList>
    </citation>
    <scope>NUCLEOTIDE SEQUENCE [LARGE SCALE GENOMIC DNA]</scope>
    <source>
        <strain evidence="2 3">ATCC 14940</strain>
    </source>
</reference>
<dbReference type="AlphaFoldDB" id="A0ABC9TR29"/>
<accession>A0ABC9TR29</accession>
<dbReference type="EMBL" id="AWSU01000371">
    <property type="protein sequence ID" value="ERI73731.1"/>
    <property type="molecule type" value="Genomic_DNA"/>
</dbReference>
<dbReference type="RefSeq" id="WP_021641913.1">
    <property type="nucleotide sequence ID" value="NZ_KE992890.1"/>
</dbReference>
<keyword evidence="1" id="KW-0472">Membrane</keyword>